<comment type="caution">
    <text evidence="2">The sequence shown here is derived from an EMBL/GenBank/DDBJ whole genome shotgun (WGS) entry which is preliminary data.</text>
</comment>
<dbReference type="Proteomes" id="UP000295083">
    <property type="component" value="Unassembled WGS sequence"/>
</dbReference>
<dbReference type="EMBL" id="QAPG01000081">
    <property type="protein sequence ID" value="TDZ32357.1"/>
    <property type="molecule type" value="Genomic_DNA"/>
</dbReference>
<accession>A0A4R8Q206</accession>
<evidence type="ECO:0000256" key="1">
    <source>
        <dbReference type="SAM" id="SignalP"/>
    </source>
</evidence>
<organism evidence="2 3">
    <name type="scientific">Colletotrichum spinosum</name>
    <dbReference type="NCBI Taxonomy" id="1347390"/>
    <lineage>
        <taxon>Eukaryota</taxon>
        <taxon>Fungi</taxon>
        <taxon>Dikarya</taxon>
        <taxon>Ascomycota</taxon>
        <taxon>Pezizomycotina</taxon>
        <taxon>Sordariomycetes</taxon>
        <taxon>Hypocreomycetidae</taxon>
        <taxon>Glomerellales</taxon>
        <taxon>Glomerellaceae</taxon>
        <taxon>Colletotrichum</taxon>
        <taxon>Colletotrichum orbiculare species complex</taxon>
    </lineage>
</organism>
<evidence type="ECO:0000313" key="2">
    <source>
        <dbReference type="EMBL" id="TDZ32357.1"/>
    </source>
</evidence>
<keyword evidence="1" id="KW-0732">Signal</keyword>
<feature type="signal peptide" evidence="1">
    <location>
        <begin position="1"/>
        <end position="18"/>
    </location>
</feature>
<feature type="chain" id="PRO_5021023371" evidence="1">
    <location>
        <begin position="19"/>
        <end position="107"/>
    </location>
</feature>
<reference evidence="2 3" key="1">
    <citation type="submission" date="2018-11" db="EMBL/GenBank/DDBJ databases">
        <title>Genome sequence and assembly of Colletotrichum spinosum.</title>
        <authorList>
            <person name="Gan P."/>
            <person name="Shirasu K."/>
        </authorList>
    </citation>
    <scope>NUCLEOTIDE SEQUENCE [LARGE SCALE GENOMIC DNA]</scope>
    <source>
        <strain evidence="2 3">CBS 515.97</strain>
    </source>
</reference>
<keyword evidence="3" id="KW-1185">Reference proteome</keyword>
<proteinExistence type="predicted"/>
<dbReference type="AlphaFoldDB" id="A0A4R8Q206"/>
<protein>
    <submittedName>
        <fullName evidence="2">Uncharacterized protein</fullName>
    </submittedName>
</protein>
<sequence length="107" mass="11411">MQFSHIIALLVSATAVQAAAVAEPDARAVIKLLKRQGLTPAQCASSNLIHCNNSNEPCPIGCFCPRKPAQRRLLCWKLRQIVAHVPTFSIVHGLGLVNGIGGSRTTS</sequence>
<name>A0A4R8Q206_9PEZI</name>
<evidence type="ECO:0000313" key="3">
    <source>
        <dbReference type="Proteomes" id="UP000295083"/>
    </source>
</evidence>
<gene>
    <name evidence="2" type="ORF">C8035_v012453</name>
</gene>